<protein>
    <submittedName>
        <fullName evidence="1">Nucleotidyl transferase AbiEii/AbiGii toxin family protein</fullName>
    </submittedName>
</protein>
<keyword evidence="1" id="KW-0808">Transferase</keyword>
<organism evidence="1">
    <name type="scientific">Roseihalotalea indica</name>
    <dbReference type="NCBI Taxonomy" id="2867963"/>
    <lineage>
        <taxon>Bacteria</taxon>
        <taxon>Pseudomonadati</taxon>
        <taxon>Bacteroidota</taxon>
        <taxon>Cytophagia</taxon>
        <taxon>Cytophagales</taxon>
        <taxon>Catalimonadaceae</taxon>
        <taxon>Roseihalotalea</taxon>
    </lineage>
</organism>
<dbReference type="Gene3D" id="3.10.450.620">
    <property type="entry name" value="JHP933, nucleotidyltransferase-like core domain"/>
    <property type="match status" value="1"/>
</dbReference>
<dbReference type="EMBL" id="CP120682">
    <property type="protein sequence ID" value="WKN35962.1"/>
    <property type="molecule type" value="Genomic_DNA"/>
</dbReference>
<reference evidence="1" key="1">
    <citation type="journal article" date="2023" name="Comput. Struct. Biotechnol. J.">
        <title>Discovery of a novel marine Bacteroidetes with a rich repertoire of carbohydrate-active enzymes.</title>
        <authorList>
            <person name="Chen B."/>
            <person name="Liu G."/>
            <person name="Chen Q."/>
            <person name="Wang H."/>
            <person name="Liu L."/>
            <person name="Tang K."/>
        </authorList>
    </citation>
    <scope>NUCLEOTIDE SEQUENCE</scope>
    <source>
        <strain evidence="1">TK19036</strain>
    </source>
</reference>
<dbReference type="InterPro" id="IPR014942">
    <property type="entry name" value="AbiEii"/>
</dbReference>
<proteinExistence type="predicted"/>
<dbReference type="Pfam" id="PF08843">
    <property type="entry name" value="AbiEii"/>
    <property type="match status" value="1"/>
</dbReference>
<dbReference type="GO" id="GO:0016740">
    <property type="term" value="F:transferase activity"/>
    <property type="evidence" value="ECO:0007669"/>
    <property type="project" value="UniProtKB-KW"/>
</dbReference>
<name>A0AA49GJL9_9BACT</name>
<dbReference type="AlphaFoldDB" id="A0AA49GJL9"/>
<evidence type="ECO:0000313" key="1">
    <source>
        <dbReference type="EMBL" id="WKN35962.1"/>
    </source>
</evidence>
<reference evidence="1" key="2">
    <citation type="journal article" date="2024" name="Antonie Van Leeuwenhoek">
        <title>Roseihalotalea indica gen. nov., sp. nov., a halophilic Bacteroidetes from mesopelagic Southwest Indian Ocean with higher carbohydrate metabolic potential.</title>
        <authorList>
            <person name="Chen B."/>
            <person name="Zhang M."/>
            <person name="Lin D."/>
            <person name="Ye J."/>
            <person name="Tang K."/>
        </authorList>
    </citation>
    <scope>NUCLEOTIDE SEQUENCE</scope>
    <source>
        <strain evidence="1">TK19036</strain>
    </source>
</reference>
<gene>
    <name evidence="1" type="ORF">K4G66_26715</name>
</gene>
<accession>A0AA49GJL9</accession>
<sequence>MATEVYRTQVALLLNVLPEVAKEEIFALHGGTAINLFVRNMPRLSVDIDLTYLLIKDRKDSLQNISDGLSRISESILTVLPKAKISLIEETSKLLIAHQGAQIKLEVNQTNRGALYGPQILPLCEKAQEEFEAFCEVPVIGIGQLYGGKICAALDRQHPRDLFDVKYFLENTEFTYEHREGLLLAILSSNRPLEELLYPNYLDQRATLVNQFEGMTNESFDYNDFEKSREKLIETIHGSLTDDDKAFLISIQNLQPDWSIYDFERFPSVQWKLQNLERLKETNADKYKGQLDGLIEKLTS</sequence>